<dbReference type="AlphaFoldDB" id="A0A8J3WBW7"/>
<evidence type="ECO:0000313" key="1">
    <source>
        <dbReference type="EMBL" id="GIH82291.1"/>
    </source>
</evidence>
<proteinExistence type="predicted"/>
<sequence>MLLLVVGHDGVVHLSPRFTEACRPSRHRGLRFHRPIFQPVDMGCVAALTGRIAATEGAEPLLNVLPERNPSGKKPFSWVGSVSVTPPFRARKALWVQDPALAEGMWQRACAALSIM</sequence>
<accession>A0A8J3WBW7</accession>
<comment type="caution">
    <text evidence="1">The sequence shown here is derived from an EMBL/GenBank/DDBJ whole genome shotgun (WGS) entry which is preliminary data.</text>
</comment>
<organism evidence="1 2">
    <name type="scientific">Planobispora rosea</name>
    <dbReference type="NCBI Taxonomy" id="35762"/>
    <lineage>
        <taxon>Bacteria</taxon>
        <taxon>Bacillati</taxon>
        <taxon>Actinomycetota</taxon>
        <taxon>Actinomycetes</taxon>
        <taxon>Streptosporangiales</taxon>
        <taxon>Streptosporangiaceae</taxon>
        <taxon>Planobispora</taxon>
    </lineage>
</organism>
<reference evidence="1" key="1">
    <citation type="submission" date="2021-01" db="EMBL/GenBank/DDBJ databases">
        <title>Whole genome shotgun sequence of Planobispora rosea NBRC 15558.</title>
        <authorList>
            <person name="Komaki H."/>
            <person name="Tamura T."/>
        </authorList>
    </citation>
    <scope>NUCLEOTIDE SEQUENCE</scope>
    <source>
        <strain evidence="1">NBRC 15558</strain>
    </source>
</reference>
<dbReference type="EMBL" id="BOOI01000005">
    <property type="protein sequence ID" value="GIH82291.1"/>
    <property type="molecule type" value="Genomic_DNA"/>
</dbReference>
<evidence type="ECO:0000313" key="2">
    <source>
        <dbReference type="Proteomes" id="UP000655044"/>
    </source>
</evidence>
<dbReference type="Proteomes" id="UP000655044">
    <property type="component" value="Unassembled WGS sequence"/>
</dbReference>
<keyword evidence="2" id="KW-1185">Reference proteome</keyword>
<name>A0A8J3WBW7_PLARO</name>
<gene>
    <name evidence="1" type="ORF">Pro02_06990</name>
</gene>
<protein>
    <submittedName>
        <fullName evidence="1">Uncharacterized protein</fullName>
    </submittedName>
</protein>